<proteinExistence type="predicted"/>
<dbReference type="PATRIC" id="fig|453.4.peg.1656"/>
<evidence type="ECO:0000313" key="6">
    <source>
        <dbReference type="Proteomes" id="UP000254033"/>
    </source>
</evidence>
<reference evidence="1 4" key="1">
    <citation type="submission" date="2015-11" db="EMBL/GenBank/DDBJ databases">
        <title>Genomic analysis of 38 Legionella species identifies large and diverse effector repertoires.</title>
        <authorList>
            <person name="Burstein D."/>
            <person name="Amaro F."/>
            <person name="Zusman T."/>
            <person name="Lifshitz Z."/>
            <person name="Cohen O."/>
            <person name="Gilbert J.A."/>
            <person name="Pupko T."/>
            <person name="Shuman H.A."/>
            <person name="Segal G."/>
        </authorList>
    </citation>
    <scope>NUCLEOTIDE SEQUENCE [LARGE SCALE GENOMIC DNA]</scope>
    <source>
        <strain evidence="1 4">WO-44C</strain>
    </source>
</reference>
<dbReference type="Proteomes" id="UP000254033">
    <property type="component" value="Unassembled WGS sequence"/>
</dbReference>
<evidence type="ECO:0000313" key="5">
    <source>
        <dbReference type="Proteomes" id="UP000251942"/>
    </source>
</evidence>
<reference evidence="5 6" key="2">
    <citation type="submission" date="2018-06" db="EMBL/GenBank/DDBJ databases">
        <authorList>
            <consortium name="Pathogen Informatics"/>
            <person name="Doyle S."/>
        </authorList>
    </citation>
    <scope>NUCLEOTIDE SEQUENCE [LARGE SCALE GENOMIC DNA]</scope>
    <source>
        <strain evidence="3 6">NCTC11978</strain>
        <strain evidence="2 5">NCTC12022</strain>
    </source>
</reference>
<dbReference type="Proteomes" id="UP000054698">
    <property type="component" value="Unassembled WGS sequence"/>
</dbReference>
<evidence type="ECO:0000313" key="1">
    <source>
        <dbReference type="EMBL" id="KTC98554.1"/>
    </source>
</evidence>
<sequence>MINKGKAKKPENNSEQYIPGQWFNTMKILENNPWLELQITLINKQIRLLNMFANSMCNYFNSTNELLNKWMEFPTTNMVQENINNMAKAMNLPTNSAILPLLGKAIFEPTNDMDPMQTILDIVQSPLITTTKPKSKKKNKK</sequence>
<protein>
    <submittedName>
        <fullName evidence="1">Uncharacterized protein</fullName>
    </submittedName>
</protein>
<dbReference type="STRING" id="453.Lfee_1511"/>
<dbReference type="EMBL" id="LNYB01000068">
    <property type="protein sequence ID" value="KTC98554.1"/>
    <property type="molecule type" value="Genomic_DNA"/>
</dbReference>
<evidence type="ECO:0000313" key="4">
    <source>
        <dbReference type="Proteomes" id="UP000054698"/>
    </source>
</evidence>
<gene>
    <name evidence="1" type="ORF">Lfee_1511</name>
    <name evidence="3" type="ORF">NCTC11978_01124</name>
    <name evidence="2" type="ORF">NCTC12022_03073</name>
</gene>
<dbReference type="OrthoDB" id="5638597at2"/>
<organism evidence="1 4">
    <name type="scientific">Legionella feeleii</name>
    <dbReference type="NCBI Taxonomy" id="453"/>
    <lineage>
        <taxon>Bacteria</taxon>
        <taxon>Pseudomonadati</taxon>
        <taxon>Pseudomonadota</taxon>
        <taxon>Gammaproteobacteria</taxon>
        <taxon>Legionellales</taxon>
        <taxon>Legionellaceae</taxon>
        <taxon>Legionella</taxon>
    </lineage>
</organism>
<dbReference type="AlphaFoldDB" id="A0A0W0TT68"/>
<dbReference type="EMBL" id="UGNY01000001">
    <property type="protein sequence ID" value="STX37946.1"/>
    <property type="molecule type" value="Genomic_DNA"/>
</dbReference>
<evidence type="ECO:0000313" key="2">
    <source>
        <dbReference type="EMBL" id="SPX62315.1"/>
    </source>
</evidence>
<dbReference type="EMBL" id="UASS01000037">
    <property type="protein sequence ID" value="SPX62315.1"/>
    <property type="molecule type" value="Genomic_DNA"/>
</dbReference>
<keyword evidence="4" id="KW-1185">Reference proteome</keyword>
<dbReference type="RefSeq" id="WP_058445462.1">
    <property type="nucleotide sequence ID" value="NZ_CAAAHT010000037.1"/>
</dbReference>
<accession>A0A0W0TT68</accession>
<evidence type="ECO:0000313" key="3">
    <source>
        <dbReference type="EMBL" id="STX37946.1"/>
    </source>
</evidence>
<dbReference type="Proteomes" id="UP000251942">
    <property type="component" value="Unassembled WGS sequence"/>
</dbReference>
<name>A0A0W0TT68_9GAMM</name>